<feature type="domain" description="SCP" evidence="3">
    <location>
        <begin position="121"/>
        <end position="248"/>
    </location>
</feature>
<dbReference type="InterPro" id="IPR014044">
    <property type="entry name" value="CAP_dom"/>
</dbReference>
<dbReference type="SUPFAM" id="SSF55797">
    <property type="entry name" value="PR-1-like"/>
    <property type="match status" value="1"/>
</dbReference>
<dbReference type="InterPro" id="IPR001283">
    <property type="entry name" value="CRISP-related"/>
</dbReference>
<organism evidence="4 5">
    <name type="scientific">Strongyloides venezuelensis</name>
    <name type="common">Threadworm</name>
    <dbReference type="NCBI Taxonomy" id="75913"/>
    <lineage>
        <taxon>Eukaryota</taxon>
        <taxon>Metazoa</taxon>
        <taxon>Ecdysozoa</taxon>
        <taxon>Nematoda</taxon>
        <taxon>Chromadorea</taxon>
        <taxon>Rhabditida</taxon>
        <taxon>Tylenchina</taxon>
        <taxon>Panagrolaimomorpha</taxon>
        <taxon>Strongyloidoidea</taxon>
        <taxon>Strongyloididae</taxon>
        <taxon>Strongyloides</taxon>
    </lineage>
</organism>
<accession>A0A0K0F285</accession>
<evidence type="ECO:0000313" key="4">
    <source>
        <dbReference type="Proteomes" id="UP000035680"/>
    </source>
</evidence>
<keyword evidence="4" id="KW-1185">Reference proteome</keyword>
<protein>
    <submittedName>
        <fullName evidence="5">CAP domain-containing protein (inferred by orthology to a zebrafish protein)</fullName>
    </submittedName>
</protein>
<evidence type="ECO:0000259" key="3">
    <source>
        <dbReference type="SMART" id="SM00198"/>
    </source>
</evidence>
<dbReference type="Pfam" id="PF00188">
    <property type="entry name" value="CAP"/>
    <property type="match status" value="1"/>
</dbReference>
<feature type="signal peptide" evidence="2">
    <location>
        <begin position="1"/>
        <end position="22"/>
    </location>
</feature>
<reference evidence="5" key="2">
    <citation type="submission" date="2015-08" db="UniProtKB">
        <authorList>
            <consortium name="WormBaseParasite"/>
        </authorList>
    </citation>
    <scope>IDENTIFICATION</scope>
</reference>
<evidence type="ECO:0000313" key="5">
    <source>
        <dbReference type="WBParaSite" id="SVE_0291200.1"/>
    </source>
</evidence>
<proteinExistence type="predicted"/>
<dbReference type="SMART" id="SM00198">
    <property type="entry name" value="SCP"/>
    <property type="match status" value="1"/>
</dbReference>
<feature type="region of interest" description="Disordered" evidence="1">
    <location>
        <begin position="26"/>
        <end position="53"/>
    </location>
</feature>
<dbReference type="Proteomes" id="UP000035680">
    <property type="component" value="Unassembled WGS sequence"/>
</dbReference>
<dbReference type="InterPro" id="IPR035940">
    <property type="entry name" value="CAP_sf"/>
</dbReference>
<dbReference type="PANTHER" id="PTHR10334">
    <property type="entry name" value="CYSTEINE-RICH SECRETORY PROTEIN-RELATED"/>
    <property type="match status" value="1"/>
</dbReference>
<evidence type="ECO:0000256" key="2">
    <source>
        <dbReference type="SAM" id="SignalP"/>
    </source>
</evidence>
<feature type="chain" id="PRO_5005329235" evidence="2">
    <location>
        <begin position="23"/>
        <end position="268"/>
    </location>
</feature>
<sequence>MNSLLTILLYIIVLLHVTFVSIKTNPSNSDDEEVPLIGRKQSDQKNSVRKKSTDKDSLLFYKGKRRNSHNKVSARKPSLNNRNCISNIRLYLRGKIILNSIYNTVWYNFDYKHYWKNNYVEYKSKVVEQINLIRLVHGVCPLQESTRLDRLAQEEANEIAAKGYSLSKRLRKYGVIKAAFYISELTGLVSRWYNEKIFYNYHVNYGLMASKFTQIVWKDSVHIGVGVSKKRNVLHLVVVFYPKGNIFGQYKRNVLKKKISWKKMIYAE</sequence>
<dbReference type="Gene3D" id="3.40.33.10">
    <property type="entry name" value="CAP"/>
    <property type="match status" value="1"/>
</dbReference>
<keyword evidence="2" id="KW-0732">Signal</keyword>
<dbReference type="WBParaSite" id="SVE_0291200.1">
    <property type="protein sequence ID" value="SVE_0291200.1"/>
    <property type="gene ID" value="SVE_0291200"/>
</dbReference>
<name>A0A0K0F285_STRVS</name>
<dbReference type="AlphaFoldDB" id="A0A0K0F285"/>
<reference evidence="4" key="1">
    <citation type="submission" date="2014-07" db="EMBL/GenBank/DDBJ databases">
        <authorList>
            <person name="Martin A.A"/>
            <person name="De Silva N."/>
        </authorList>
    </citation>
    <scope>NUCLEOTIDE SEQUENCE</scope>
</reference>
<evidence type="ECO:0000256" key="1">
    <source>
        <dbReference type="SAM" id="MobiDB-lite"/>
    </source>
</evidence>